<evidence type="ECO:0000259" key="1">
    <source>
        <dbReference type="Pfam" id="PF24523"/>
    </source>
</evidence>
<dbReference type="InterPro" id="IPR056016">
    <property type="entry name" value="DUF7595"/>
</dbReference>
<protein>
    <recommendedName>
        <fullName evidence="1">DUF7595 domain-containing protein</fullName>
    </recommendedName>
</protein>
<dbReference type="AlphaFoldDB" id="A0A1E5VDE3"/>
<reference evidence="2 3" key="1">
    <citation type="submission" date="2016-09" db="EMBL/GenBank/DDBJ databases">
        <title>The draft genome of Dichanthelium oligosanthes: A C3 panicoid grass species.</title>
        <authorList>
            <person name="Studer A.J."/>
            <person name="Schnable J.C."/>
            <person name="Brutnell T.P."/>
        </authorList>
    </citation>
    <scope>NUCLEOTIDE SEQUENCE [LARGE SCALE GENOMIC DNA]</scope>
    <source>
        <strain evidence="3">cv. Kellogg 1175</strain>
        <tissue evidence="2">Leaf</tissue>
    </source>
</reference>
<comment type="caution">
    <text evidence="2">The sequence shown here is derived from an EMBL/GenBank/DDBJ whole genome shotgun (WGS) entry which is preliminary data.</text>
</comment>
<name>A0A1E5VDE3_9POAL</name>
<evidence type="ECO:0000313" key="3">
    <source>
        <dbReference type="Proteomes" id="UP000095767"/>
    </source>
</evidence>
<feature type="domain" description="DUF7595" evidence="1">
    <location>
        <begin position="2"/>
        <end position="116"/>
    </location>
</feature>
<keyword evidence="3" id="KW-1185">Reference proteome</keyword>
<dbReference type="PANTHER" id="PTHR35828:SF28">
    <property type="entry name" value="F-BOX DOMAIN CONTAINING PROTEIN"/>
    <property type="match status" value="1"/>
</dbReference>
<gene>
    <name evidence="2" type="ORF">BAE44_0015851</name>
</gene>
<dbReference type="OrthoDB" id="686822at2759"/>
<evidence type="ECO:0000313" key="2">
    <source>
        <dbReference type="EMBL" id="OEL23131.1"/>
    </source>
</evidence>
<dbReference type="EMBL" id="LWDX02043409">
    <property type="protein sequence ID" value="OEL23131.1"/>
    <property type="molecule type" value="Genomic_DNA"/>
</dbReference>
<sequence>MIVLALHADTARATEVELPQECLDRIGCDPYYYEKHRGLLLHATADGRLGMVAAEHGVDDLRRGPLAVEPAGDGRVDRQAIAGQLAAGWNALHGTIKLEGLGERSGTLLFSTRRFGGSPSSTW</sequence>
<organism evidence="2 3">
    <name type="scientific">Dichanthelium oligosanthes</name>
    <dbReference type="NCBI Taxonomy" id="888268"/>
    <lineage>
        <taxon>Eukaryota</taxon>
        <taxon>Viridiplantae</taxon>
        <taxon>Streptophyta</taxon>
        <taxon>Embryophyta</taxon>
        <taxon>Tracheophyta</taxon>
        <taxon>Spermatophyta</taxon>
        <taxon>Magnoliopsida</taxon>
        <taxon>Liliopsida</taxon>
        <taxon>Poales</taxon>
        <taxon>Poaceae</taxon>
        <taxon>PACMAD clade</taxon>
        <taxon>Panicoideae</taxon>
        <taxon>Panicodae</taxon>
        <taxon>Paniceae</taxon>
        <taxon>Dichantheliinae</taxon>
        <taxon>Dichanthelium</taxon>
    </lineage>
</organism>
<proteinExistence type="predicted"/>
<dbReference type="Proteomes" id="UP000095767">
    <property type="component" value="Unassembled WGS sequence"/>
</dbReference>
<accession>A0A1E5VDE3</accession>
<dbReference type="PANTHER" id="PTHR35828">
    <property type="entry name" value="OS08G0203800 PROTEIN-RELATED"/>
    <property type="match status" value="1"/>
</dbReference>
<dbReference type="Pfam" id="PF24523">
    <property type="entry name" value="DUF7595"/>
    <property type="match status" value="1"/>
</dbReference>